<dbReference type="Gene3D" id="3.60.15.10">
    <property type="entry name" value="Ribonuclease Z/Hydroxyacylglutathione hydrolase-like"/>
    <property type="match status" value="1"/>
</dbReference>
<dbReference type="Pfam" id="PF12706">
    <property type="entry name" value="Lactamase_B_2"/>
    <property type="match status" value="1"/>
</dbReference>
<dbReference type="OrthoDB" id="341300at2759"/>
<protein>
    <submittedName>
        <fullName evidence="2">Beta-lactamase-like protein</fullName>
    </submittedName>
</protein>
<sequence length="337" mass="37989">MSLGDQQPTDAGQNPQLIEIIFLGTGTSGRLPNVTCLTRKKVVCQTCPLALTPEGRKNRRRNTSILARWRRANGSVFTLLVDCGKSFYESALEWLPHFKIERIDAVFLTHGHADAMFGLDDLRSFSTVQRMAIPIYATERTMRVVRPAFPYLVDRSKATGGGDVARLDFHIIDPENPVFIGDMKVTPLPVHHGYDDGGTPFINLGLRIDNVAYIADVNYIPDSTRKLMHGLELVVLDALKPTPFTSHFGYHQAIGECRLIGARRSLLTDFAHMLEHETMTRDLMELEQKEGIWIRPAYDGMFLTRTTALNKDADVHDWTEEPEHLDDGAIPHRLPRC</sequence>
<dbReference type="PANTHER" id="PTHR42663:SF6">
    <property type="entry name" value="HYDROLASE C777.06C-RELATED"/>
    <property type="match status" value="1"/>
</dbReference>
<name>A0A4P9XW12_9FUNG</name>
<proteinExistence type="predicted"/>
<evidence type="ECO:0000313" key="3">
    <source>
        <dbReference type="Proteomes" id="UP000271241"/>
    </source>
</evidence>
<evidence type="ECO:0000313" key="2">
    <source>
        <dbReference type="EMBL" id="RKP10487.1"/>
    </source>
</evidence>
<evidence type="ECO:0000259" key="1">
    <source>
        <dbReference type="Pfam" id="PF12706"/>
    </source>
</evidence>
<keyword evidence="3" id="KW-1185">Reference proteome</keyword>
<dbReference type="AlphaFoldDB" id="A0A4P9XW12"/>
<dbReference type="Proteomes" id="UP000271241">
    <property type="component" value="Unassembled WGS sequence"/>
</dbReference>
<organism evidence="2 3">
    <name type="scientific">Thamnocephalis sphaerospora</name>
    <dbReference type="NCBI Taxonomy" id="78915"/>
    <lineage>
        <taxon>Eukaryota</taxon>
        <taxon>Fungi</taxon>
        <taxon>Fungi incertae sedis</taxon>
        <taxon>Zoopagomycota</taxon>
        <taxon>Zoopagomycotina</taxon>
        <taxon>Zoopagomycetes</taxon>
        <taxon>Zoopagales</taxon>
        <taxon>Sigmoideomycetaceae</taxon>
        <taxon>Thamnocephalis</taxon>
    </lineage>
</organism>
<dbReference type="STRING" id="78915.A0A4P9XW12"/>
<dbReference type="InterPro" id="IPR001279">
    <property type="entry name" value="Metallo-B-lactamas"/>
</dbReference>
<accession>A0A4P9XW12</accession>
<feature type="domain" description="Metallo-beta-lactamase" evidence="1">
    <location>
        <begin position="79"/>
        <end position="268"/>
    </location>
</feature>
<dbReference type="InterPro" id="IPR036866">
    <property type="entry name" value="RibonucZ/Hydroxyglut_hydro"/>
</dbReference>
<reference evidence="3" key="1">
    <citation type="journal article" date="2018" name="Nat. Microbiol.">
        <title>Leveraging single-cell genomics to expand the fungal tree of life.</title>
        <authorList>
            <person name="Ahrendt S.R."/>
            <person name="Quandt C.A."/>
            <person name="Ciobanu D."/>
            <person name="Clum A."/>
            <person name="Salamov A."/>
            <person name="Andreopoulos B."/>
            <person name="Cheng J.F."/>
            <person name="Woyke T."/>
            <person name="Pelin A."/>
            <person name="Henrissat B."/>
            <person name="Reynolds N.K."/>
            <person name="Benny G.L."/>
            <person name="Smith M.E."/>
            <person name="James T.Y."/>
            <person name="Grigoriev I.V."/>
        </authorList>
    </citation>
    <scope>NUCLEOTIDE SEQUENCE [LARGE SCALE GENOMIC DNA]</scope>
    <source>
        <strain evidence="3">RSA 1356</strain>
    </source>
</reference>
<gene>
    <name evidence="2" type="ORF">THASP1DRAFT_27725</name>
</gene>
<dbReference type="EMBL" id="KZ992450">
    <property type="protein sequence ID" value="RKP10487.1"/>
    <property type="molecule type" value="Genomic_DNA"/>
</dbReference>
<dbReference type="SUPFAM" id="SSF56281">
    <property type="entry name" value="Metallo-hydrolase/oxidoreductase"/>
    <property type="match status" value="1"/>
</dbReference>
<dbReference type="PANTHER" id="PTHR42663">
    <property type="entry name" value="HYDROLASE C777.06C-RELATED-RELATED"/>
    <property type="match status" value="1"/>
</dbReference>
<dbReference type="CDD" id="cd16279">
    <property type="entry name" value="metallo-hydrolase-like_MBL-fold"/>
    <property type="match status" value="1"/>
</dbReference>